<dbReference type="Pfam" id="PF00400">
    <property type="entry name" value="WD40"/>
    <property type="match status" value="8"/>
</dbReference>
<evidence type="ECO:0000313" key="12">
    <source>
        <dbReference type="EMBL" id="AGC50884.1"/>
    </source>
</evidence>
<dbReference type="GO" id="GO:0033588">
    <property type="term" value="C:elongator holoenzyme complex"/>
    <property type="evidence" value="ECO:0007669"/>
    <property type="project" value="InterPro"/>
</dbReference>
<keyword evidence="9" id="KW-0677">Repeat</keyword>
<dbReference type="InterPro" id="IPR001680">
    <property type="entry name" value="WD40_rpt"/>
</dbReference>
<protein>
    <recommendedName>
        <fullName evidence="5">Elongator complex protein 2</fullName>
    </recommendedName>
</protein>
<evidence type="ECO:0000256" key="4">
    <source>
        <dbReference type="ARBA" id="ARBA00005881"/>
    </source>
</evidence>
<dbReference type="GO" id="GO:0002098">
    <property type="term" value="P:tRNA wobble uridine modification"/>
    <property type="evidence" value="ECO:0007669"/>
    <property type="project" value="InterPro"/>
</dbReference>
<keyword evidence="7 11" id="KW-0853">WD repeat</keyword>
<keyword evidence="6" id="KW-0963">Cytoplasm</keyword>
<feature type="repeat" description="WD" evidence="11">
    <location>
        <begin position="616"/>
        <end position="657"/>
    </location>
</feature>
<feature type="repeat" description="WD" evidence="11">
    <location>
        <begin position="213"/>
        <end position="257"/>
    </location>
</feature>
<feature type="repeat" description="WD" evidence="11">
    <location>
        <begin position="670"/>
        <end position="711"/>
    </location>
</feature>
<dbReference type="InterPro" id="IPR037289">
    <property type="entry name" value="Elp2"/>
</dbReference>
<comment type="pathway">
    <text evidence="3">tRNA modification; 5-methoxycarbonylmethyl-2-thiouridine-tRNA biosynthesis.</text>
</comment>
<keyword evidence="8" id="KW-0819">tRNA processing</keyword>
<evidence type="ECO:0000256" key="10">
    <source>
        <dbReference type="ARBA" id="ARBA00023242"/>
    </source>
</evidence>
<reference evidence="12" key="2">
    <citation type="journal article" date="2014" name="Mol. Biol. Rep.">
        <title>Identification and expression of the elongator protein 2 (Ajelp2) gene, a novel regeneration-related gene from the sea cucumber Apostichopus japonicus.</title>
        <authorList>
            <person name="Mei Y."/>
            <person name="Yao F."/>
            <person name="Wu Y."/>
            <person name="Chu B."/>
            <person name="Cheng C."/>
            <person name="Liu Y."/>
            <person name="Li X."/>
            <person name="Zou X."/>
            <person name="Hou L."/>
        </authorList>
    </citation>
    <scope>NUCLEOTIDE SEQUENCE</scope>
</reference>
<dbReference type="AlphaFoldDB" id="L7US92"/>
<dbReference type="GO" id="GO:0005737">
    <property type="term" value="C:cytoplasm"/>
    <property type="evidence" value="ECO:0007669"/>
    <property type="project" value="UniProtKB-SubCell"/>
</dbReference>
<dbReference type="EMBL" id="KC207886">
    <property type="protein sequence ID" value="AGC50884.1"/>
    <property type="molecule type" value="mRNA"/>
</dbReference>
<dbReference type="PANTHER" id="PTHR44111">
    <property type="entry name" value="ELONGATOR COMPLEX PROTEIN 2"/>
    <property type="match status" value="1"/>
</dbReference>
<dbReference type="SUPFAM" id="SSF50978">
    <property type="entry name" value="WD40 repeat-like"/>
    <property type="match status" value="1"/>
</dbReference>
<comment type="subcellular location">
    <subcellularLocation>
        <location evidence="2">Cytoplasm</location>
    </subcellularLocation>
    <subcellularLocation>
        <location evidence="1">Nucleus</location>
    </subcellularLocation>
</comment>
<dbReference type="Gene3D" id="2.130.10.10">
    <property type="entry name" value="YVTN repeat-like/Quinoprotein amine dehydrogenase"/>
    <property type="match status" value="4"/>
</dbReference>
<dbReference type="InterPro" id="IPR011047">
    <property type="entry name" value="Quinoprotein_ADH-like_sf"/>
</dbReference>
<feature type="repeat" description="WD" evidence="11">
    <location>
        <begin position="392"/>
        <end position="423"/>
    </location>
</feature>
<reference evidence="12" key="1">
    <citation type="submission" date="2012-11" db="EMBL/GenBank/DDBJ databases">
        <authorList>
            <person name="Yanli M."/>
            <person name="Lin H."/>
            <person name="Yan L."/>
            <person name="Bing C."/>
            <person name="Yang W."/>
            <person name="Xuejie L."/>
            <person name="Cheng C."/>
        </authorList>
    </citation>
    <scope>NUCLEOTIDE SEQUENCE</scope>
</reference>
<dbReference type="PROSITE" id="PS50082">
    <property type="entry name" value="WD_REPEATS_2"/>
    <property type="match status" value="5"/>
</dbReference>
<organism evidence="12">
    <name type="scientific">Stichopus japonicus</name>
    <name type="common">Sea cucumber</name>
    <dbReference type="NCBI Taxonomy" id="307972"/>
    <lineage>
        <taxon>Eukaryota</taxon>
        <taxon>Metazoa</taxon>
        <taxon>Echinodermata</taxon>
        <taxon>Eleutherozoa</taxon>
        <taxon>Echinozoa</taxon>
        <taxon>Holothuroidea</taxon>
        <taxon>Aspidochirotacea</taxon>
        <taxon>Aspidochirotida</taxon>
        <taxon>Stichopodidae</taxon>
        <taxon>Apostichopus</taxon>
    </lineage>
</organism>
<evidence type="ECO:0000256" key="8">
    <source>
        <dbReference type="ARBA" id="ARBA00022694"/>
    </source>
</evidence>
<comment type="similarity">
    <text evidence="4">Belongs to the WD repeat ELP2 family.</text>
</comment>
<evidence type="ECO:0000256" key="5">
    <source>
        <dbReference type="ARBA" id="ARBA00020267"/>
    </source>
</evidence>
<dbReference type="FunFam" id="2.130.10.10:FF:000958">
    <property type="entry name" value="Elongator acetyltransferase complex subunit 2"/>
    <property type="match status" value="1"/>
</dbReference>
<sequence length="825" mass="91591">MAAPCETCFICSGCNRLPNCVDWGSNGLIAFGAENSLALYKFHNNNAAGAIRNLLKGHKGKVHCVKWLQQNLKPAKAEDGLEIISGAADNEIIIWRIQNGIHQAQSHLQGHNGVVTAVDGVYIPSVDGSFPERPHTLLASASVDSTVKIWQRNEGEEAFQLLQSISFGNGFALDVALAIFPVSHVPILAIGGDDTRVHLYVLQGTEFIEVQTLRGHEDWIRGLEFAVDDCGDLLLASCSQECFIRLWRITRDKPEESSSIKLKGNIFTVSYKDIEAKYVVTLESLLAGHEQWIYGVHWQPPIYSDNGDKHQPMCLLSASMDKTMIIWQLDVETGVWVDKVRVGEVGGNTLGLYGCQFAPDGKTILAHGYQGAFHVWSSSREDESLWEPAVTVSGHFQSVEDIVWDPEGSFLVSVSKDQTTRLFAPWRRDNKQATWHELARPQVHGYDMQCLAMIGRFKYVSGADEKVLRAFEAPVNFLNNFQQITKEEINKETLKLAGQTIPEGASVPALGLSNKAIYQGESGVASSDREITHPSDQYSDIFFEPVTLLTPPTEEHLLQNTLWPETQKLYGHGFEIFAIASHPAGTLIASACKASKQEHANIMLWDTTTWRQVGELSAHSLTVTQLAFSHSGKFLLAVSRDRTWSLFEAVQKQEEKSHLYQKVACTDRKTGLHTRIIWSCSWAHNDQYFATSSRDKKVIIWGSHNDESQSSSCLGNYRAHSTPLDVGVSATAVDFAPVTCPVGSYVLAVGLEPGNILLYKWTPDSSQEWIKGSQILLGHTMTVKRLRWRPVKKNQEKGVNTGTIELASCSTDCSLYIHGIQLDQV</sequence>
<name>L7US92_STIJA</name>
<dbReference type="GO" id="GO:0005634">
    <property type="term" value="C:nucleus"/>
    <property type="evidence" value="ECO:0007669"/>
    <property type="project" value="UniProtKB-SubCell"/>
</dbReference>
<proteinExistence type="evidence at transcript level"/>
<evidence type="ECO:0000256" key="1">
    <source>
        <dbReference type="ARBA" id="ARBA00004123"/>
    </source>
</evidence>
<evidence type="ECO:0000256" key="6">
    <source>
        <dbReference type="ARBA" id="ARBA00022490"/>
    </source>
</evidence>
<dbReference type="SMART" id="SM00320">
    <property type="entry name" value="WD40"/>
    <property type="match status" value="10"/>
</dbReference>
<evidence type="ECO:0000256" key="7">
    <source>
        <dbReference type="ARBA" id="ARBA00022574"/>
    </source>
</evidence>
<evidence type="ECO:0000256" key="9">
    <source>
        <dbReference type="ARBA" id="ARBA00022737"/>
    </source>
</evidence>
<evidence type="ECO:0000256" key="3">
    <source>
        <dbReference type="ARBA" id="ARBA00005043"/>
    </source>
</evidence>
<evidence type="ECO:0000256" key="2">
    <source>
        <dbReference type="ARBA" id="ARBA00004496"/>
    </source>
</evidence>
<dbReference type="PANTHER" id="PTHR44111:SF1">
    <property type="entry name" value="ELONGATOR COMPLEX PROTEIN 2"/>
    <property type="match status" value="1"/>
</dbReference>
<feature type="repeat" description="WD" evidence="11">
    <location>
        <begin position="137"/>
        <end position="160"/>
    </location>
</feature>
<dbReference type="InterPro" id="IPR036322">
    <property type="entry name" value="WD40_repeat_dom_sf"/>
</dbReference>
<evidence type="ECO:0000256" key="11">
    <source>
        <dbReference type="PROSITE-ProRule" id="PRU00221"/>
    </source>
</evidence>
<dbReference type="SUPFAM" id="SSF50998">
    <property type="entry name" value="Quinoprotein alcohol dehydrogenase-like"/>
    <property type="match status" value="1"/>
</dbReference>
<dbReference type="InterPro" id="IPR015943">
    <property type="entry name" value="WD40/YVTN_repeat-like_dom_sf"/>
</dbReference>
<accession>L7US92</accession>
<dbReference type="UniPathway" id="UPA00988"/>
<keyword evidence="10" id="KW-0539">Nucleus</keyword>